<dbReference type="InterPro" id="IPR029058">
    <property type="entry name" value="AB_hydrolase_fold"/>
</dbReference>
<dbReference type="InterPro" id="IPR022742">
    <property type="entry name" value="Hydrolase_4"/>
</dbReference>
<name>A0A652YSM1_NOCGL</name>
<dbReference type="PANTHER" id="PTHR43194:SF2">
    <property type="entry name" value="PEROXISOMAL MEMBRANE PROTEIN LPX1"/>
    <property type="match status" value="1"/>
</dbReference>
<proteinExistence type="predicted"/>
<feature type="domain" description="Serine aminopeptidase S33" evidence="1">
    <location>
        <begin position="35"/>
        <end position="150"/>
    </location>
</feature>
<dbReference type="InterPro" id="IPR050228">
    <property type="entry name" value="Carboxylesterase_BioH"/>
</dbReference>
<dbReference type="AlphaFoldDB" id="A0A652YSM1"/>
<evidence type="ECO:0000313" key="2">
    <source>
        <dbReference type="EMBL" id="TYQ06073.1"/>
    </source>
</evidence>
<gene>
    <name evidence="2" type="ORF">FNL38_102203</name>
</gene>
<dbReference type="PANTHER" id="PTHR43194">
    <property type="entry name" value="HYDROLASE ALPHA/BETA FOLD FAMILY"/>
    <property type="match status" value="1"/>
</dbReference>
<evidence type="ECO:0000259" key="1">
    <source>
        <dbReference type="Pfam" id="PF12146"/>
    </source>
</evidence>
<sequence length="306" mass="33359">MEGPHVNLDFVSLDIAGAGLRLSADRWRTAGRQVEPHGIVLLLHGGGQTRHSWRNTGERLGSAGWIAYAVDLRGHGDSDWDDAGNYGMSIMAEDLHQIVRHVRNENPDIPMVLVGASLGGKVSLIALGEDSELAQALVLVDIAVRVEQAGGRRVRDFMMSAPDGFGSLEEASEVISAYNPRRRHSGNLEGLKKNLRLREGRWHWHWDPRVMFPGDARGNPEAPVSAVIYERSKQAAGNISCPVLLVRGKESDVVSDEGVAEMRTLIPHAEVIDVRDTGHMVAGDDNDVFTAGLLDYLNRSISTGAQ</sequence>
<accession>A0A652YSM1</accession>
<organism evidence="2">
    <name type="scientific">Nocardia globerula</name>
    <dbReference type="NCBI Taxonomy" id="1818"/>
    <lineage>
        <taxon>Bacteria</taxon>
        <taxon>Bacillati</taxon>
        <taxon>Actinomycetota</taxon>
        <taxon>Actinomycetes</taxon>
        <taxon>Mycobacteriales</taxon>
        <taxon>Nocardiaceae</taxon>
        <taxon>Nocardia</taxon>
    </lineage>
</organism>
<protein>
    <submittedName>
        <fullName evidence="2">Pimeloyl-ACP methyl ester carboxylesterase</fullName>
    </submittedName>
</protein>
<dbReference type="SUPFAM" id="SSF53474">
    <property type="entry name" value="alpha/beta-Hydrolases"/>
    <property type="match status" value="1"/>
</dbReference>
<dbReference type="EMBL" id="VNIQ01000002">
    <property type="protein sequence ID" value="TYQ06073.1"/>
    <property type="molecule type" value="Genomic_DNA"/>
</dbReference>
<dbReference type="Gene3D" id="3.40.50.1820">
    <property type="entry name" value="alpha/beta hydrolase"/>
    <property type="match status" value="1"/>
</dbReference>
<reference evidence="2" key="1">
    <citation type="submission" date="2019-07" db="EMBL/GenBank/DDBJ databases">
        <title>Genomic Encyclopedia of Type Strains, Phase IV (KMG-IV): sequencing the most valuable type-strain genomes for metagenomic binning, comparative biology and taxonomic classification.</title>
        <authorList>
            <person name="Goeker M."/>
        </authorList>
    </citation>
    <scope>NUCLEOTIDE SEQUENCE</scope>
    <source>
        <strain evidence="2">DSM 44596</strain>
    </source>
</reference>
<dbReference type="Pfam" id="PF12146">
    <property type="entry name" value="Hydrolase_4"/>
    <property type="match status" value="1"/>
</dbReference>
<comment type="caution">
    <text evidence="2">The sequence shown here is derived from an EMBL/GenBank/DDBJ whole genome shotgun (WGS) entry which is preliminary data.</text>
</comment>